<reference evidence="2" key="1">
    <citation type="journal article" date="2015" name="Toxicon">
        <title>Production level of tetrodotoxin in Aeromonas is associated with the copy number of a plasmid.</title>
        <authorList>
            <person name="Liu J."/>
            <person name="Wei F."/>
            <person name="Lu Y."/>
            <person name="Ma T."/>
            <person name="Zhao J."/>
            <person name="Gong X."/>
            <person name="Bao B."/>
        </authorList>
    </citation>
    <scope>NUCLEOTIDE SEQUENCE</scope>
    <source>
        <strain evidence="2">Ne-1</strain>
        <plasmid evidence="2">pNe-1</plasmid>
    </source>
</reference>
<accession>A0A0H4JD17</accession>
<evidence type="ECO:0000313" key="2">
    <source>
        <dbReference type="EMBL" id="AKO69672.1"/>
    </source>
</evidence>
<keyword evidence="1" id="KW-0175">Coiled coil</keyword>
<dbReference type="AlphaFoldDB" id="A0A0H4JD17"/>
<keyword evidence="2" id="KW-0614">Plasmid</keyword>
<feature type="coiled-coil region" evidence="1">
    <location>
        <begin position="7"/>
        <end position="34"/>
    </location>
</feature>
<geneLocation type="plasmid" evidence="2">
    <name>pNe-1</name>
</geneLocation>
<evidence type="ECO:0008006" key="3">
    <source>
        <dbReference type="Google" id="ProtNLM"/>
    </source>
</evidence>
<dbReference type="RefSeq" id="WP_173026358.1">
    <property type="nucleotide sequence ID" value="NZ_KP738729.1"/>
</dbReference>
<name>A0A0H4JD17_9GAMM</name>
<proteinExistence type="predicted"/>
<dbReference type="EMBL" id="KP738729">
    <property type="protein sequence ID" value="AKO69672.1"/>
    <property type="molecule type" value="Genomic_DNA"/>
</dbReference>
<protein>
    <recommendedName>
        <fullName evidence="3">Relaxasome subunit MobC</fullName>
    </recommendedName>
</protein>
<evidence type="ECO:0000256" key="1">
    <source>
        <dbReference type="SAM" id="Coils"/>
    </source>
</evidence>
<organism evidence="2">
    <name type="scientific">Aeromonas sp. Ne-1</name>
    <dbReference type="NCBI Taxonomy" id="1675689"/>
    <lineage>
        <taxon>Bacteria</taxon>
        <taxon>Pseudomonadati</taxon>
        <taxon>Pseudomonadota</taxon>
        <taxon>Gammaproteobacteria</taxon>
        <taxon>Aeromonadales</taxon>
        <taxon>Aeromonadaceae</taxon>
        <taxon>Aeromonas</taxon>
    </lineage>
</organism>
<sequence>MTSQEPIKDFEEKIKELKKKKNELVRELKGKEKSEYRKQRARRLIETGALAEKYFEIENLTISEREEVFKMFANFVKANKPNHLKK</sequence>